<dbReference type="EMBL" id="UFUZ01000001">
    <property type="protein sequence ID" value="SUX26199.1"/>
    <property type="molecule type" value="Genomic_DNA"/>
</dbReference>
<dbReference type="AlphaFoldDB" id="A0A381EGX2"/>
<accession>A0A381EGX2</accession>
<dbReference type="Proteomes" id="UP000254161">
    <property type="component" value="Unassembled WGS sequence"/>
</dbReference>
<name>A0A381EGX2_CAMUP</name>
<evidence type="ECO:0000313" key="1">
    <source>
        <dbReference type="EMBL" id="SUX26199.1"/>
    </source>
</evidence>
<sequence length="72" mass="8399">MAKKQINKAMLEKLSKNVEMTENKKEEELGGIKNFTIAFKFNEFMKIKTHCENNHISIGKFIKKLIEKEGII</sequence>
<proteinExistence type="predicted"/>
<protein>
    <submittedName>
        <fullName evidence="1">Uncharacterized protein</fullName>
    </submittedName>
</protein>
<reference evidence="1 2" key="1">
    <citation type="submission" date="2018-06" db="EMBL/GenBank/DDBJ databases">
        <authorList>
            <consortium name="Pathogen Informatics"/>
            <person name="Doyle S."/>
        </authorList>
    </citation>
    <scope>NUCLEOTIDE SEQUENCE [LARGE SCALE GENOMIC DNA]</scope>
    <source>
        <strain evidence="1 2">NCTC12264</strain>
    </source>
</reference>
<gene>
    <name evidence="1" type="ORF">NCTC12264_00420</name>
</gene>
<dbReference type="RefSeq" id="WP_115629110.1">
    <property type="nucleotide sequence ID" value="NZ_JANKIR010000025.1"/>
</dbReference>
<evidence type="ECO:0000313" key="2">
    <source>
        <dbReference type="Proteomes" id="UP000254161"/>
    </source>
</evidence>
<organism evidence="1 2">
    <name type="scientific">Campylobacter upsaliensis</name>
    <dbReference type="NCBI Taxonomy" id="28080"/>
    <lineage>
        <taxon>Bacteria</taxon>
        <taxon>Pseudomonadati</taxon>
        <taxon>Campylobacterota</taxon>
        <taxon>Epsilonproteobacteria</taxon>
        <taxon>Campylobacterales</taxon>
        <taxon>Campylobacteraceae</taxon>
        <taxon>Campylobacter</taxon>
    </lineage>
</organism>